<dbReference type="EC" id="3.6.1.-" evidence="3"/>
<dbReference type="EMBL" id="CP134146">
    <property type="protein sequence ID" value="WNC68972.1"/>
    <property type="molecule type" value="Genomic_DNA"/>
</dbReference>
<evidence type="ECO:0000259" key="2">
    <source>
        <dbReference type="PROSITE" id="PS51462"/>
    </source>
</evidence>
<keyword evidence="4" id="KW-1185">Reference proteome</keyword>
<sequence length="187" mass="20826">MDKSTKLKLPEILASKEVAKSRLVTVEQIELKFSNNELRTYEKIKGAGRGAVLIVPLLNEDTIILIREYCAGTHSYQLGFPKGLIDAGEEPSEAANRELQEEIKMAATELTFVHKVSLAPAFFNATMEIFMASGLYESALEGDEPEPLQIVHWKLSDYKNLLAQPDFTEARSISALMLVKDLLKGNK</sequence>
<feature type="domain" description="Nudix hydrolase" evidence="2">
    <location>
        <begin position="44"/>
        <end position="178"/>
    </location>
</feature>
<dbReference type="GO" id="GO:0016787">
    <property type="term" value="F:hydrolase activity"/>
    <property type="evidence" value="ECO:0007669"/>
    <property type="project" value="UniProtKB-KW"/>
</dbReference>
<dbReference type="PANTHER" id="PTHR11839">
    <property type="entry name" value="UDP/ADP-SUGAR PYROPHOSPHATASE"/>
    <property type="match status" value="1"/>
</dbReference>
<accession>A0ABY9TJI8</accession>
<dbReference type="Proteomes" id="UP001248581">
    <property type="component" value="Chromosome"/>
</dbReference>
<dbReference type="Gene3D" id="3.90.79.10">
    <property type="entry name" value="Nucleoside Triphosphate Pyrophosphohydrolase"/>
    <property type="match status" value="1"/>
</dbReference>
<dbReference type="CDD" id="cd24156">
    <property type="entry name" value="NUDIX_ADPRase_NudE"/>
    <property type="match status" value="1"/>
</dbReference>
<dbReference type="NCBIfam" id="NF008736">
    <property type="entry name" value="PRK11762.1"/>
    <property type="match status" value="1"/>
</dbReference>
<evidence type="ECO:0000256" key="1">
    <source>
        <dbReference type="ARBA" id="ARBA00022801"/>
    </source>
</evidence>
<dbReference type="InterPro" id="IPR000086">
    <property type="entry name" value="NUDIX_hydrolase_dom"/>
</dbReference>
<dbReference type="PROSITE" id="PS51462">
    <property type="entry name" value="NUDIX"/>
    <property type="match status" value="1"/>
</dbReference>
<dbReference type="PANTHER" id="PTHR11839:SF12">
    <property type="entry name" value="ADP COMPOUNDS HYDROLASE NUDE"/>
    <property type="match status" value="1"/>
</dbReference>
<keyword evidence="1 3" id="KW-0378">Hydrolase</keyword>
<reference evidence="4" key="1">
    <citation type="submission" date="2023-09" db="EMBL/GenBank/DDBJ databases">
        <authorList>
            <person name="Li S."/>
            <person name="Li X."/>
            <person name="Zhang C."/>
            <person name="Zhao Z."/>
        </authorList>
    </citation>
    <scope>NUCLEOTIDE SEQUENCE [LARGE SCALE GENOMIC DNA]</scope>
    <source>
        <strain evidence="4">SQ345</strain>
    </source>
</reference>
<protein>
    <submittedName>
        <fullName evidence="3">ADP compounds hydrolase NudE</fullName>
        <ecNumber evidence="3">3.6.1.-</ecNumber>
    </submittedName>
</protein>
<gene>
    <name evidence="3" type="primary">nudE</name>
    <name evidence="3" type="ORF">RI845_02170</name>
</gene>
<dbReference type="SUPFAM" id="SSF55811">
    <property type="entry name" value="Nudix"/>
    <property type="match status" value="1"/>
</dbReference>
<dbReference type="RefSeq" id="WP_348388125.1">
    <property type="nucleotide sequence ID" value="NZ_CP134146.1"/>
</dbReference>
<dbReference type="Pfam" id="PF00293">
    <property type="entry name" value="NUDIX"/>
    <property type="match status" value="1"/>
</dbReference>
<evidence type="ECO:0000313" key="3">
    <source>
        <dbReference type="EMBL" id="WNC68972.1"/>
    </source>
</evidence>
<proteinExistence type="predicted"/>
<name>A0ABY9TJI8_9GAMM</name>
<evidence type="ECO:0000313" key="4">
    <source>
        <dbReference type="Proteomes" id="UP001248581"/>
    </source>
</evidence>
<dbReference type="InterPro" id="IPR015797">
    <property type="entry name" value="NUDIX_hydrolase-like_dom_sf"/>
</dbReference>
<organism evidence="3 4">
    <name type="scientific">Thalassotalea nanhaiensis</name>
    <dbReference type="NCBI Taxonomy" id="3065648"/>
    <lineage>
        <taxon>Bacteria</taxon>
        <taxon>Pseudomonadati</taxon>
        <taxon>Pseudomonadota</taxon>
        <taxon>Gammaproteobacteria</taxon>
        <taxon>Alteromonadales</taxon>
        <taxon>Colwelliaceae</taxon>
        <taxon>Thalassotalea</taxon>
    </lineage>
</organism>